<dbReference type="Proteomes" id="UP000192596">
    <property type="component" value="Unassembled WGS sequence"/>
</dbReference>
<organism evidence="1 2">
    <name type="scientific">Cryoendolithus antarcticus</name>
    <dbReference type="NCBI Taxonomy" id="1507870"/>
    <lineage>
        <taxon>Eukaryota</taxon>
        <taxon>Fungi</taxon>
        <taxon>Dikarya</taxon>
        <taxon>Ascomycota</taxon>
        <taxon>Pezizomycotina</taxon>
        <taxon>Dothideomycetes</taxon>
        <taxon>Dothideomycetidae</taxon>
        <taxon>Cladosporiales</taxon>
        <taxon>Cladosporiaceae</taxon>
        <taxon>Cryoendolithus</taxon>
    </lineage>
</organism>
<name>A0A1V8S984_9PEZI</name>
<protein>
    <submittedName>
        <fullName evidence="1">Uncharacterized protein</fullName>
    </submittedName>
</protein>
<dbReference type="AlphaFoldDB" id="A0A1V8S984"/>
<gene>
    <name evidence="1" type="ORF">B0A48_18401</name>
</gene>
<keyword evidence="2" id="KW-1185">Reference proteome</keyword>
<dbReference type="InParanoid" id="A0A1V8S984"/>
<dbReference type="EMBL" id="NAJO01000088">
    <property type="protein sequence ID" value="OQN95557.1"/>
    <property type="molecule type" value="Genomic_DNA"/>
</dbReference>
<evidence type="ECO:0000313" key="1">
    <source>
        <dbReference type="EMBL" id="OQN95557.1"/>
    </source>
</evidence>
<evidence type="ECO:0000313" key="2">
    <source>
        <dbReference type="Proteomes" id="UP000192596"/>
    </source>
</evidence>
<comment type="caution">
    <text evidence="1">The sequence shown here is derived from an EMBL/GenBank/DDBJ whole genome shotgun (WGS) entry which is preliminary data.</text>
</comment>
<proteinExistence type="predicted"/>
<reference evidence="2" key="1">
    <citation type="submission" date="2017-03" db="EMBL/GenBank/DDBJ databases">
        <title>Genomes of endolithic fungi from Antarctica.</title>
        <authorList>
            <person name="Coleine C."/>
            <person name="Masonjones S."/>
            <person name="Stajich J.E."/>
        </authorList>
    </citation>
    <scope>NUCLEOTIDE SEQUENCE [LARGE SCALE GENOMIC DNA]</scope>
    <source>
        <strain evidence="2">CCFEE 5527</strain>
    </source>
</reference>
<accession>A0A1V8S984</accession>
<sequence>MTDSKLIDGLTGLKMEDDDSDRSVNESVNGGGRKVLAYHTYLDHITVPQKEMLRDADWMVQKEFTAH</sequence>